<dbReference type="SMART" id="SM00875">
    <property type="entry name" value="BACK"/>
    <property type="match status" value="1"/>
</dbReference>
<proteinExistence type="predicted"/>
<evidence type="ECO:0000313" key="4">
    <source>
        <dbReference type="EMBL" id="CAH3026892.1"/>
    </source>
</evidence>
<keyword evidence="5" id="KW-1185">Reference proteome</keyword>
<dbReference type="Gene3D" id="2.120.10.80">
    <property type="entry name" value="Kelch-type beta propeller"/>
    <property type="match status" value="2"/>
</dbReference>
<accession>A0ABN8MDZ4</accession>
<dbReference type="SMART" id="SM00225">
    <property type="entry name" value="BTB"/>
    <property type="match status" value="1"/>
</dbReference>
<dbReference type="Proteomes" id="UP001159427">
    <property type="component" value="Unassembled WGS sequence"/>
</dbReference>
<organism evidence="4 5">
    <name type="scientific">Porites evermanni</name>
    <dbReference type="NCBI Taxonomy" id="104178"/>
    <lineage>
        <taxon>Eukaryota</taxon>
        <taxon>Metazoa</taxon>
        <taxon>Cnidaria</taxon>
        <taxon>Anthozoa</taxon>
        <taxon>Hexacorallia</taxon>
        <taxon>Scleractinia</taxon>
        <taxon>Fungiina</taxon>
        <taxon>Poritidae</taxon>
        <taxon>Porites</taxon>
    </lineage>
</organism>
<dbReference type="InterPro" id="IPR015915">
    <property type="entry name" value="Kelch-typ_b-propeller"/>
</dbReference>
<evidence type="ECO:0000313" key="5">
    <source>
        <dbReference type="Proteomes" id="UP001159427"/>
    </source>
</evidence>
<gene>
    <name evidence="4" type="ORF">PEVE_00030175</name>
</gene>
<dbReference type="InterPro" id="IPR011705">
    <property type="entry name" value="BACK"/>
</dbReference>
<keyword evidence="2" id="KW-0677">Repeat</keyword>
<dbReference type="SUPFAM" id="SSF117281">
    <property type="entry name" value="Kelch motif"/>
    <property type="match status" value="2"/>
</dbReference>
<evidence type="ECO:0000259" key="3">
    <source>
        <dbReference type="PROSITE" id="PS50097"/>
    </source>
</evidence>
<dbReference type="Pfam" id="PF00651">
    <property type="entry name" value="BTB"/>
    <property type="match status" value="1"/>
</dbReference>
<evidence type="ECO:0000256" key="1">
    <source>
        <dbReference type="ARBA" id="ARBA00022441"/>
    </source>
</evidence>
<evidence type="ECO:0000256" key="2">
    <source>
        <dbReference type="ARBA" id="ARBA00022737"/>
    </source>
</evidence>
<dbReference type="InterPro" id="IPR006652">
    <property type="entry name" value="Kelch_1"/>
</dbReference>
<sequence>MMYFDIEEKQWKQLSSLAPATKNAVKCYCAETVGGELFVAIDSCIYCYDIETDRWQMHEDPPHKKISSLSTIGDYMYAVSSKSKEVTQRYSFPKRKWQSFERASDAFTKCLDYYEYYNCGTTALCSKVYALYGHKEQEHKSDRYQIHNAVLHCFDPESNQWHEKTSTCRPHFGSSLFVVNGRLYVAGGYENIESPFANPAPVEVYDEHNNKWSVVEQKRIPKNNLGAVEIEGRVYFIINKFPIDSGIRIPPEEVYPVYLGDWKNLGNVADNAALFDFRMVSHSEILLSKCAHFREQGEFIDVGLRVGGEIFSAHRIVLAASSDYFHAMFAHGMKESNQEVIELKDESISAAALKIVLDSIYSGDLLVNDETVFDVLVAADHLQVTSVVQQCCEYLQTQFVDQLRFDVQTYCRLSAIADRHGLTDLEEATQTKMAYVYKEICESEEFLSHVDADQYTRLLCRDDLSAPSETFVFKSVMQWIKHKKEERMPTAAKVIGAVRLGLVDIKDLTEELETDEMQQAPEIHMLLYESLLHYVKPSNSSNFAKEKAKLRSTGPVLVAILPQTHMMYFDMEERQWKQLSSLAPAAHAGNCYCTETVGGELFVAGDSCIYCYDIETDKWQKHEDPTCRVVKSLCTVVDYMYAISSDCNEVTQRYSFPKRRWQSFAKVNVSSSYPNNYFYSGATALLSKVYVLYGHTNYNQSLHYWQMQNAVLHCFDPVSNGWLEKASTCHPHFGSSLFVANGKLCVAGGYNSIDSSYRPCGNPAAVEVYDEDNNKWSVVDQNHIPQNTLGAVEIEGRVYFIINNFPIDSGIRIPSGENYPVYLGDWKNLGNVANNAALCYVPLKRDSVKAN</sequence>
<comment type="caution">
    <text evidence="4">The sequence shown here is derived from an EMBL/GenBank/DDBJ whole genome shotgun (WGS) entry which is preliminary data.</text>
</comment>
<dbReference type="PANTHER" id="PTHR45632">
    <property type="entry name" value="LD33804P"/>
    <property type="match status" value="1"/>
</dbReference>
<dbReference type="Gene3D" id="3.30.710.10">
    <property type="entry name" value="Potassium Channel Kv1.1, Chain A"/>
    <property type="match status" value="1"/>
</dbReference>
<dbReference type="SMART" id="SM00612">
    <property type="entry name" value="Kelch"/>
    <property type="match status" value="3"/>
</dbReference>
<dbReference type="Pfam" id="PF07707">
    <property type="entry name" value="BACK"/>
    <property type="match status" value="1"/>
</dbReference>
<dbReference type="InterPro" id="IPR000210">
    <property type="entry name" value="BTB/POZ_dom"/>
</dbReference>
<name>A0ABN8MDZ4_9CNID</name>
<feature type="domain" description="BTB" evidence="3">
    <location>
        <begin position="300"/>
        <end position="369"/>
    </location>
</feature>
<protein>
    <recommendedName>
        <fullName evidence="3">BTB domain-containing protein</fullName>
    </recommendedName>
</protein>
<reference evidence="4 5" key="1">
    <citation type="submission" date="2022-05" db="EMBL/GenBank/DDBJ databases">
        <authorList>
            <consortium name="Genoscope - CEA"/>
            <person name="William W."/>
        </authorList>
    </citation>
    <scope>NUCLEOTIDE SEQUENCE [LARGE SCALE GENOMIC DNA]</scope>
</reference>
<keyword evidence="1" id="KW-0880">Kelch repeat</keyword>
<dbReference type="InterPro" id="IPR011333">
    <property type="entry name" value="SKP1/BTB/POZ_sf"/>
</dbReference>
<dbReference type="EMBL" id="CALNXI010000426">
    <property type="protein sequence ID" value="CAH3026892.1"/>
    <property type="molecule type" value="Genomic_DNA"/>
</dbReference>
<dbReference type="SUPFAM" id="SSF54695">
    <property type="entry name" value="POZ domain"/>
    <property type="match status" value="1"/>
</dbReference>
<dbReference type="Gene3D" id="1.25.40.420">
    <property type="match status" value="1"/>
</dbReference>
<dbReference type="PROSITE" id="PS50097">
    <property type="entry name" value="BTB"/>
    <property type="match status" value="1"/>
</dbReference>
<dbReference type="PANTHER" id="PTHR45632:SF3">
    <property type="entry name" value="KELCH-LIKE PROTEIN 32"/>
    <property type="match status" value="1"/>
</dbReference>